<protein>
    <submittedName>
        <fullName evidence="1">AAA family ATPase</fullName>
    </submittedName>
</protein>
<proteinExistence type="predicted"/>
<sequence length="69" mass="7091">MRALTRAREDGGGNVIGLAPSATLGDQTGATTGTVAKLIHALDHPAPDSMLNRSGAGTLVMIDEACCWR</sequence>
<dbReference type="Proteomes" id="UP001316184">
    <property type="component" value="Chromosome"/>
</dbReference>
<gene>
    <name evidence="1" type="ORF">NQV15_03790</name>
</gene>
<dbReference type="RefSeq" id="WP_232398273.1">
    <property type="nucleotide sequence ID" value="NZ_CP102173.1"/>
</dbReference>
<keyword evidence="2" id="KW-1185">Reference proteome</keyword>
<evidence type="ECO:0000313" key="1">
    <source>
        <dbReference type="EMBL" id="UUP14448.1"/>
    </source>
</evidence>
<dbReference type="Pfam" id="PF13604">
    <property type="entry name" value="AAA_30"/>
    <property type="match status" value="1"/>
</dbReference>
<organism evidence="1 2">
    <name type="scientific">Aeromicrobium wangtongii</name>
    <dbReference type="NCBI Taxonomy" id="2969247"/>
    <lineage>
        <taxon>Bacteria</taxon>
        <taxon>Bacillati</taxon>
        <taxon>Actinomycetota</taxon>
        <taxon>Actinomycetes</taxon>
        <taxon>Propionibacteriales</taxon>
        <taxon>Nocardioidaceae</taxon>
        <taxon>Aeromicrobium</taxon>
    </lineage>
</organism>
<name>A0ABY5MBJ6_9ACTN</name>
<evidence type="ECO:0000313" key="2">
    <source>
        <dbReference type="Proteomes" id="UP001316184"/>
    </source>
</evidence>
<accession>A0ABY5MBJ6</accession>
<reference evidence="1 2" key="1">
    <citation type="submission" date="2022-08" db="EMBL/GenBank/DDBJ databases">
        <title>novel species in genus Aeromicrobium.</title>
        <authorList>
            <person name="Ye L."/>
        </authorList>
    </citation>
    <scope>NUCLEOTIDE SEQUENCE [LARGE SCALE GENOMIC DNA]</scope>
    <source>
        <strain evidence="2">zg-Y1379</strain>
    </source>
</reference>
<dbReference type="EMBL" id="CP102173">
    <property type="protein sequence ID" value="UUP14448.1"/>
    <property type="molecule type" value="Genomic_DNA"/>
</dbReference>